<dbReference type="Pfam" id="PF00300">
    <property type="entry name" value="His_Phos_1"/>
    <property type="match status" value="1"/>
</dbReference>
<gene>
    <name evidence="1" type="ORF">CLV41_101475</name>
</gene>
<dbReference type="Proteomes" id="UP000236959">
    <property type="component" value="Unassembled WGS sequence"/>
</dbReference>
<sequence>MTWCVYLTHPEVKIDPEVPVPEWGLSDAGRQRAAKAAFLPFAGDIRSVISSGETKAVETAQTFAARLNVFQRVLPFLHENDRSATGFLPPAEFEETANIFFADPYKSVRGWERAIDAQNRIVTGIRSALRHVPDADPVLFTGHGGVGTLLMCHLMGAPISRTHDQKRGGSWFRFDKAWLTDQTGRNLNWTEL</sequence>
<accession>A0A2S3V291</accession>
<dbReference type="OrthoDB" id="34197at2"/>
<reference evidence="1 2" key="1">
    <citation type="submission" date="2018-01" db="EMBL/GenBank/DDBJ databases">
        <title>Genomic Encyclopedia of Archaeal and Bacterial Type Strains, Phase II (KMG-II): from individual species to whole genera.</title>
        <authorList>
            <person name="Goeker M."/>
        </authorList>
    </citation>
    <scope>NUCLEOTIDE SEQUENCE [LARGE SCALE GENOMIC DNA]</scope>
    <source>
        <strain evidence="1 2">DSM 17023</strain>
    </source>
</reference>
<name>A0A2S3V291_9HYPH</name>
<dbReference type="InterPro" id="IPR013078">
    <property type="entry name" value="His_Pase_superF_clade-1"/>
</dbReference>
<protein>
    <submittedName>
        <fullName evidence="1">Broad specificity phosphatase PhoE</fullName>
    </submittedName>
</protein>
<dbReference type="EMBL" id="PPCN01000001">
    <property type="protein sequence ID" value="POF34025.1"/>
    <property type="molecule type" value="Genomic_DNA"/>
</dbReference>
<dbReference type="AlphaFoldDB" id="A0A2S3V291"/>
<evidence type="ECO:0000313" key="2">
    <source>
        <dbReference type="Proteomes" id="UP000236959"/>
    </source>
</evidence>
<organism evidence="1 2">
    <name type="scientific">Roseibium marinum</name>
    <dbReference type="NCBI Taxonomy" id="281252"/>
    <lineage>
        <taxon>Bacteria</taxon>
        <taxon>Pseudomonadati</taxon>
        <taxon>Pseudomonadota</taxon>
        <taxon>Alphaproteobacteria</taxon>
        <taxon>Hyphomicrobiales</taxon>
        <taxon>Stappiaceae</taxon>
        <taxon>Roseibium</taxon>
    </lineage>
</organism>
<dbReference type="RefSeq" id="WP_103220662.1">
    <property type="nucleotide sequence ID" value="NZ_PPCN01000001.1"/>
</dbReference>
<keyword evidence="2" id="KW-1185">Reference proteome</keyword>
<dbReference type="InterPro" id="IPR029033">
    <property type="entry name" value="His_PPase_superfam"/>
</dbReference>
<evidence type="ECO:0000313" key="1">
    <source>
        <dbReference type="EMBL" id="POF34025.1"/>
    </source>
</evidence>
<dbReference type="SUPFAM" id="SSF53254">
    <property type="entry name" value="Phosphoglycerate mutase-like"/>
    <property type="match status" value="1"/>
</dbReference>
<dbReference type="Gene3D" id="3.40.50.1240">
    <property type="entry name" value="Phosphoglycerate mutase-like"/>
    <property type="match status" value="1"/>
</dbReference>
<proteinExistence type="predicted"/>
<comment type="caution">
    <text evidence="1">The sequence shown here is derived from an EMBL/GenBank/DDBJ whole genome shotgun (WGS) entry which is preliminary data.</text>
</comment>